<evidence type="ECO:0000256" key="6">
    <source>
        <dbReference type="ARBA" id="ARBA00022747"/>
    </source>
</evidence>
<dbReference type="EMBL" id="LAZR01067950">
    <property type="protein sequence ID" value="KKK50576.1"/>
    <property type="molecule type" value="Genomic_DNA"/>
</dbReference>
<evidence type="ECO:0000256" key="8">
    <source>
        <dbReference type="ARBA" id="ARBA00049120"/>
    </source>
</evidence>
<evidence type="ECO:0000256" key="2">
    <source>
        <dbReference type="ARBA" id="ARBA00012185"/>
    </source>
</evidence>
<keyword evidence="6" id="KW-0680">Restriction system</keyword>
<dbReference type="PROSITE" id="PS00093">
    <property type="entry name" value="N4_MTASE"/>
    <property type="match status" value="1"/>
</dbReference>
<dbReference type="GO" id="GO:0009307">
    <property type="term" value="P:DNA restriction-modification system"/>
    <property type="evidence" value="ECO:0007669"/>
    <property type="project" value="UniProtKB-KW"/>
</dbReference>
<dbReference type="Gene3D" id="3.40.50.150">
    <property type="entry name" value="Vaccinia Virus protein VP39"/>
    <property type="match status" value="1"/>
</dbReference>
<dbReference type="AlphaFoldDB" id="A0A0F8YRD0"/>
<evidence type="ECO:0000256" key="4">
    <source>
        <dbReference type="ARBA" id="ARBA00022679"/>
    </source>
</evidence>
<evidence type="ECO:0000256" key="5">
    <source>
        <dbReference type="ARBA" id="ARBA00022691"/>
    </source>
</evidence>
<keyword evidence="7" id="KW-0238">DNA-binding</keyword>
<evidence type="ECO:0000313" key="11">
    <source>
        <dbReference type="EMBL" id="KKK50576.1"/>
    </source>
</evidence>
<protein>
    <recommendedName>
        <fullName evidence="2">site-specific DNA-methyltransferase (cytosine-N(4)-specific)</fullName>
        <ecNumber evidence="2">2.1.1.113</ecNumber>
    </recommendedName>
</protein>
<accession>A0A0F8YRD0</accession>
<dbReference type="GO" id="GO:0008170">
    <property type="term" value="F:N-methyltransferase activity"/>
    <property type="evidence" value="ECO:0007669"/>
    <property type="project" value="InterPro"/>
</dbReference>
<feature type="region of interest" description="Disordered" evidence="9">
    <location>
        <begin position="134"/>
        <end position="153"/>
    </location>
</feature>
<comment type="similarity">
    <text evidence="1">Belongs to the N(4)/N(6)-methyltransferase family. N(4) subfamily.</text>
</comment>
<dbReference type="GO" id="GO:0003677">
    <property type="term" value="F:DNA binding"/>
    <property type="evidence" value="ECO:0007669"/>
    <property type="project" value="UniProtKB-KW"/>
</dbReference>
<dbReference type="SUPFAM" id="SSF53335">
    <property type="entry name" value="S-adenosyl-L-methionine-dependent methyltransferases"/>
    <property type="match status" value="1"/>
</dbReference>
<evidence type="ECO:0000259" key="10">
    <source>
        <dbReference type="Pfam" id="PF01555"/>
    </source>
</evidence>
<proteinExistence type="inferred from homology"/>
<keyword evidence="5" id="KW-0949">S-adenosyl-L-methionine</keyword>
<evidence type="ECO:0000256" key="9">
    <source>
        <dbReference type="SAM" id="MobiDB-lite"/>
    </source>
</evidence>
<organism evidence="11">
    <name type="scientific">marine sediment metagenome</name>
    <dbReference type="NCBI Taxonomy" id="412755"/>
    <lineage>
        <taxon>unclassified sequences</taxon>
        <taxon>metagenomes</taxon>
        <taxon>ecological metagenomes</taxon>
    </lineage>
</organism>
<dbReference type="EC" id="2.1.1.113" evidence="2"/>
<dbReference type="Pfam" id="PF01555">
    <property type="entry name" value="N6_N4_Mtase"/>
    <property type="match status" value="1"/>
</dbReference>
<dbReference type="GO" id="GO:0032259">
    <property type="term" value="P:methylation"/>
    <property type="evidence" value="ECO:0007669"/>
    <property type="project" value="UniProtKB-KW"/>
</dbReference>
<dbReference type="InterPro" id="IPR017985">
    <property type="entry name" value="MeTrfase_CN4_CS"/>
</dbReference>
<evidence type="ECO:0000256" key="3">
    <source>
        <dbReference type="ARBA" id="ARBA00022603"/>
    </source>
</evidence>
<evidence type="ECO:0000256" key="7">
    <source>
        <dbReference type="ARBA" id="ARBA00023125"/>
    </source>
</evidence>
<dbReference type="PRINTS" id="PR00506">
    <property type="entry name" value="D21N6MTFRASE"/>
</dbReference>
<sequence length="153" mass="16321">MSALPSRCSEIPLPDQSVHCCVTSPPYFGLRVYSDNEQWVGGNDGCHHVLPVENPAFGSTDNLCSKCKALRTVKGIGLEASVEAYVANLVAVFREVWRVLRDDGTVFLNLGDSYGQQTGAGFNANKRLDAASRDTAVGSEHGPGNLLGIPGGW</sequence>
<reference evidence="11" key="1">
    <citation type="journal article" date="2015" name="Nature">
        <title>Complex archaea that bridge the gap between prokaryotes and eukaryotes.</title>
        <authorList>
            <person name="Spang A."/>
            <person name="Saw J.H."/>
            <person name="Jorgensen S.L."/>
            <person name="Zaremba-Niedzwiedzka K."/>
            <person name="Martijn J."/>
            <person name="Lind A.E."/>
            <person name="van Eijk R."/>
            <person name="Schleper C."/>
            <person name="Guy L."/>
            <person name="Ettema T.J."/>
        </authorList>
    </citation>
    <scope>NUCLEOTIDE SEQUENCE</scope>
</reference>
<evidence type="ECO:0000256" key="1">
    <source>
        <dbReference type="ARBA" id="ARBA00010203"/>
    </source>
</evidence>
<keyword evidence="4" id="KW-0808">Transferase</keyword>
<dbReference type="GO" id="GO:0015667">
    <property type="term" value="F:site-specific DNA-methyltransferase (cytosine-N4-specific) activity"/>
    <property type="evidence" value="ECO:0007669"/>
    <property type="project" value="UniProtKB-EC"/>
</dbReference>
<comment type="caution">
    <text evidence="11">The sequence shown here is derived from an EMBL/GenBank/DDBJ whole genome shotgun (WGS) entry which is preliminary data.</text>
</comment>
<keyword evidence="3" id="KW-0489">Methyltransferase</keyword>
<dbReference type="InterPro" id="IPR002941">
    <property type="entry name" value="DNA_methylase_N4/N6"/>
</dbReference>
<gene>
    <name evidence="11" type="ORF">LCGC14_3123640</name>
</gene>
<dbReference type="InterPro" id="IPR029063">
    <property type="entry name" value="SAM-dependent_MTases_sf"/>
</dbReference>
<feature type="domain" description="DNA methylase N-4/N-6" evidence="10">
    <location>
        <begin position="18"/>
        <end position="117"/>
    </location>
</feature>
<dbReference type="InterPro" id="IPR002295">
    <property type="entry name" value="N4/N6-MTase_EcoPI_Mod-like"/>
</dbReference>
<name>A0A0F8YRD0_9ZZZZ</name>
<comment type="catalytic activity">
    <reaction evidence="8">
        <text>a 2'-deoxycytidine in DNA + S-adenosyl-L-methionine = an N(4)-methyl-2'-deoxycytidine in DNA + S-adenosyl-L-homocysteine + H(+)</text>
        <dbReference type="Rhea" id="RHEA:16857"/>
        <dbReference type="Rhea" id="RHEA-COMP:11369"/>
        <dbReference type="Rhea" id="RHEA-COMP:13674"/>
        <dbReference type="ChEBI" id="CHEBI:15378"/>
        <dbReference type="ChEBI" id="CHEBI:57856"/>
        <dbReference type="ChEBI" id="CHEBI:59789"/>
        <dbReference type="ChEBI" id="CHEBI:85452"/>
        <dbReference type="ChEBI" id="CHEBI:137933"/>
        <dbReference type="EC" id="2.1.1.113"/>
    </reaction>
</comment>